<dbReference type="Pfam" id="PF09779">
    <property type="entry name" value="Ima1_N"/>
    <property type="match status" value="1"/>
</dbReference>
<evidence type="ECO:0008006" key="13">
    <source>
        <dbReference type="Google" id="ProtNLM"/>
    </source>
</evidence>
<dbReference type="OrthoDB" id="5966927at2759"/>
<evidence type="ECO:0000256" key="2">
    <source>
        <dbReference type="ARBA" id="ARBA00007600"/>
    </source>
</evidence>
<feature type="transmembrane region" description="Helical" evidence="8">
    <location>
        <begin position="254"/>
        <end position="272"/>
    </location>
</feature>
<keyword evidence="5 8" id="KW-0472">Membrane</keyword>
<feature type="transmembrane region" description="Helical" evidence="8">
    <location>
        <begin position="172"/>
        <end position="191"/>
    </location>
</feature>
<evidence type="ECO:0000313" key="11">
    <source>
        <dbReference type="EMBL" id="BAE34781.1"/>
    </source>
</evidence>
<dbReference type="GO" id="GO:0005637">
    <property type="term" value="C:nuclear inner membrane"/>
    <property type="evidence" value="ECO:0007669"/>
    <property type="project" value="UniProtKB-SubCell"/>
</dbReference>
<dbReference type="InterPro" id="IPR040041">
    <property type="entry name" value="TMEM201"/>
</dbReference>
<dbReference type="MGI" id="MGI:1196277">
    <property type="gene designation" value="Tmem201"/>
</dbReference>
<keyword evidence="4 8" id="KW-1133">Transmembrane helix</keyword>
<reference evidence="11" key="2">
    <citation type="journal article" date="2000" name="Genome Res.">
        <title>Normalization and subtraction of cap-trapper-selected cDNAs to prepare full-length cDNA libraries for rapid discovery of new genes.</title>
        <authorList>
            <person name="Carninci P."/>
            <person name="Shibata Y."/>
            <person name="Hayatsu N."/>
            <person name="Sugahara Y."/>
            <person name="Shibata K."/>
            <person name="Itoh M."/>
            <person name="Konno H."/>
            <person name="Okazaki Y."/>
            <person name="Muramatsu M."/>
            <person name="Hayashizaki Y."/>
        </authorList>
    </citation>
    <scope>NUCLEOTIDE SEQUENCE</scope>
    <source>
        <strain evidence="11">C57BL/6J</strain>
        <tissue evidence="11">Visual cortex</tissue>
    </source>
</reference>
<dbReference type="InterPro" id="IPR018861">
    <property type="entry name" value="TMEM201_C"/>
</dbReference>
<dbReference type="InterPro" id="IPR018617">
    <property type="entry name" value="Ima1_N"/>
</dbReference>
<feature type="region of interest" description="Disordered" evidence="7">
    <location>
        <begin position="201"/>
        <end position="220"/>
    </location>
</feature>
<dbReference type="RefSeq" id="NP_001271202.1">
    <property type="nucleotide sequence ID" value="NM_001284273.1"/>
</dbReference>
<keyword evidence="6" id="KW-0539">Nucleus</keyword>
<evidence type="ECO:0000256" key="6">
    <source>
        <dbReference type="ARBA" id="ARBA00023242"/>
    </source>
</evidence>
<evidence type="ECO:0000256" key="4">
    <source>
        <dbReference type="ARBA" id="ARBA00022989"/>
    </source>
</evidence>
<evidence type="ECO:0000256" key="5">
    <source>
        <dbReference type="ARBA" id="ARBA00023136"/>
    </source>
</evidence>
<gene>
    <name evidence="12" type="primary">Tmem201</name>
    <name evidence="12" type="synonym">D4Ertd429e</name>
</gene>
<reference evidence="11" key="5">
    <citation type="journal article" date="2002" name="Nature">
        <title>Analysis of the mouse transcriptome based on functional annotation of 60,770 full-length cDNAs.</title>
        <authorList>
            <consortium name="The FANTOM Consortium and the RIKEN Genome Exploration Research Group Phase I and II Team"/>
        </authorList>
    </citation>
    <scope>NUCLEOTIDE SEQUENCE</scope>
    <source>
        <strain evidence="11">C57BL/6J</strain>
        <tissue evidence="11">Visual cortex</tissue>
    </source>
</reference>
<feature type="transmembrane region" description="Helical" evidence="8">
    <location>
        <begin position="311"/>
        <end position="330"/>
    </location>
</feature>
<proteinExistence type="evidence at transcript level"/>
<dbReference type="PANTHER" id="PTHR28646:SF1">
    <property type="entry name" value="TRANSMEMBRANE PROTEIN 201"/>
    <property type="match status" value="1"/>
</dbReference>
<dbReference type="BioGRID-ORCS" id="230917">
    <property type="hits" value="4 hits in 76 CRISPR screens"/>
</dbReference>
<keyword evidence="3 8" id="KW-0812">Transmembrane</keyword>
<dbReference type="Pfam" id="PF10476">
    <property type="entry name" value="DUF2448"/>
    <property type="match status" value="1"/>
</dbReference>
<dbReference type="PANTHER" id="PTHR28646">
    <property type="entry name" value="TRANSMEMBRANE PROTEIN 201"/>
    <property type="match status" value="1"/>
</dbReference>
<evidence type="ECO:0000259" key="9">
    <source>
        <dbReference type="Pfam" id="PF09779"/>
    </source>
</evidence>
<evidence type="ECO:0000256" key="1">
    <source>
        <dbReference type="ARBA" id="ARBA00004473"/>
    </source>
</evidence>
<dbReference type="GeneID" id="230917"/>
<reference evidence="11" key="3">
    <citation type="journal article" date="2000" name="Genome Res.">
        <title>RIKEN integrated sequence analysis (RISA) system--384-format sequencing pipeline with 384 multicapillary sequencer.</title>
        <authorList>
            <person name="Shibata K."/>
            <person name="Itoh M."/>
            <person name="Aizawa K."/>
            <person name="Nagaoka S."/>
            <person name="Sasaki N."/>
            <person name="Carninci P."/>
            <person name="Konno H."/>
            <person name="Akiyama J."/>
            <person name="Nishi K."/>
            <person name="Kitsunai T."/>
            <person name="Tashiro H."/>
            <person name="Itoh M."/>
            <person name="Sumi N."/>
            <person name="Ishii Y."/>
            <person name="Nakamura S."/>
            <person name="Hazama M."/>
            <person name="Nishine T."/>
            <person name="Harada A."/>
            <person name="Yamamoto R."/>
            <person name="Matsumoto H."/>
            <person name="Sakaguchi S."/>
            <person name="Ikegami T."/>
            <person name="Kashiwagi K."/>
            <person name="Fujiwake S."/>
            <person name="Inoue K."/>
            <person name="Togawa Y."/>
            <person name="Izawa M."/>
            <person name="Ohara E."/>
            <person name="Watahiki M."/>
            <person name="Yoneda Y."/>
            <person name="Ishikawa T."/>
            <person name="Ozawa K."/>
            <person name="Tanaka T."/>
            <person name="Matsuura S."/>
            <person name="Kawai J."/>
            <person name="Okazaki Y."/>
            <person name="Muramatsu M."/>
            <person name="Inoue Y."/>
            <person name="Kira A."/>
            <person name="Hayashizaki Y."/>
        </authorList>
    </citation>
    <scope>NUCLEOTIDE SEQUENCE</scope>
    <source>
        <strain evidence="11">C57BL/6J</strain>
        <tissue evidence="11">Visual cortex</tissue>
    </source>
</reference>
<comment type="similarity">
    <text evidence="2">Belongs to the TMEM201 family.</text>
</comment>
<accession>Q3TXY3</accession>
<comment type="subcellular location">
    <subcellularLocation>
        <location evidence="1">Nucleus inner membrane</location>
        <topology evidence="1">Multi-pass membrane protein</topology>
    </subcellularLocation>
</comment>
<dbReference type="PeptideAtlas" id="Q3TXY3"/>
<feature type="domain" description="Ima1 N-terminal" evidence="9">
    <location>
        <begin position="2"/>
        <end position="127"/>
    </location>
</feature>
<feature type="compositionally biased region" description="Low complexity" evidence="7">
    <location>
        <begin position="201"/>
        <end position="217"/>
    </location>
</feature>
<evidence type="ECO:0000256" key="7">
    <source>
        <dbReference type="SAM" id="MobiDB-lite"/>
    </source>
</evidence>
<feature type="transmembrane region" description="Helical" evidence="8">
    <location>
        <begin position="279"/>
        <end position="296"/>
    </location>
</feature>
<reference evidence="11" key="4">
    <citation type="journal article" date="2001" name="Nature">
        <title>Functional annotation of a full-length mouse cDNA collection.</title>
        <authorList>
            <consortium name="The RIKEN Genome Exploration Research Group Phase II Team and the FANTOM Consortium"/>
        </authorList>
    </citation>
    <scope>NUCLEOTIDE SEQUENCE</scope>
    <source>
        <strain evidence="11">C57BL/6J</strain>
        <tissue evidence="11">Visual cortex</tissue>
    </source>
</reference>
<reference evidence="11" key="6">
    <citation type="submission" date="2004-03" db="EMBL/GenBank/DDBJ databases">
        <authorList>
            <person name="Arakawa T."/>
            <person name="Carninci P."/>
            <person name="Fukuda S."/>
            <person name="Hashizume W."/>
            <person name="Hayashida K."/>
            <person name="Hori F."/>
            <person name="Iida J."/>
            <person name="Imamura K."/>
            <person name="Imotani K."/>
            <person name="Itoh M."/>
            <person name="Kanagawa S."/>
            <person name="Kawai J."/>
            <person name="Kojima M."/>
            <person name="Konno H."/>
            <person name="Murata M."/>
            <person name="Nakamura M."/>
            <person name="Ninomiya N."/>
            <person name="Nishiyori H."/>
            <person name="Nomura K."/>
            <person name="Ohno M."/>
            <person name="Sakazume N."/>
            <person name="Sano H."/>
            <person name="Sasaki D."/>
            <person name="Shibata K."/>
            <person name="Shiraki T."/>
            <person name="Tagami M."/>
            <person name="Tagami Y."/>
            <person name="Waki K."/>
            <person name="Watahiki A."/>
            <person name="Muramatsu M."/>
            <person name="Hayashizaki Y."/>
        </authorList>
    </citation>
    <scope>NUCLEOTIDE SEQUENCE</scope>
    <source>
        <strain evidence="11">C57BL/6J</strain>
        <tissue evidence="11">Visual cortex</tissue>
    </source>
</reference>
<dbReference type="AlphaFoldDB" id="Q3TXY3"/>
<reference evidence="11" key="8">
    <citation type="journal article" date="2005" name="Science">
        <title>Antisense Transcription in the Mammalian Transcriptome.</title>
        <authorList>
            <consortium name="RIKEN Genome Exploration Research Group and Genome Science Group (Genome Network Project Core Group) and the FANTOM Consortium"/>
        </authorList>
    </citation>
    <scope>NUCLEOTIDE SEQUENCE</scope>
    <source>
        <strain evidence="11">C57BL/6J</strain>
        <tissue evidence="11">Visual cortex</tissue>
    </source>
</reference>
<feature type="domain" description="Transmembrane protein 201 C-terminal" evidence="10">
    <location>
        <begin position="147"/>
        <end position="344"/>
    </location>
</feature>
<organism evidence="11">
    <name type="scientific">Mus musculus</name>
    <name type="common">Mouse</name>
    <dbReference type="NCBI Taxonomy" id="10090"/>
    <lineage>
        <taxon>Eukaryota</taxon>
        <taxon>Metazoa</taxon>
        <taxon>Chordata</taxon>
        <taxon>Craniata</taxon>
        <taxon>Vertebrata</taxon>
        <taxon>Euteleostomi</taxon>
        <taxon>Mammalia</taxon>
        <taxon>Eutheria</taxon>
        <taxon>Euarchontoglires</taxon>
        <taxon>Glires</taxon>
        <taxon>Rodentia</taxon>
        <taxon>Myomorpha</taxon>
        <taxon>Muroidea</taxon>
        <taxon>Muridae</taxon>
        <taxon>Murinae</taxon>
        <taxon>Mus</taxon>
        <taxon>Mus</taxon>
    </lineage>
</organism>
<dbReference type="AGR" id="MGI:1196277"/>
<protein>
    <recommendedName>
        <fullName evidence="13">Transmembrane protein 201</fullName>
    </recommendedName>
</protein>
<reference evidence="11" key="7">
    <citation type="journal article" date="2005" name="Science">
        <title>The Transcriptional Landscape of the Mammalian Genome.</title>
        <authorList>
            <consortium name="The FANTOM Consortium"/>
            <consortium name="Riken Genome Exploration Research Group and Genome Science Group (Genome Network Project Core Group)"/>
        </authorList>
    </citation>
    <scope>NUCLEOTIDE SEQUENCE</scope>
    <source>
        <strain evidence="11">C57BL/6J</strain>
        <tissue evidence="11">Visual cortex</tissue>
    </source>
</reference>
<evidence type="ECO:0000256" key="3">
    <source>
        <dbReference type="ARBA" id="ARBA00022692"/>
    </source>
</evidence>
<name>Q3TXY3_MOUSE</name>
<evidence type="ECO:0000256" key="8">
    <source>
        <dbReference type="SAM" id="Phobius"/>
    </source>
</evidence>
<evidence type="ECO:0000313" key="12">
    <source>
        <dbReference type="MGI" id="MGI:1196277"/>
    </source>
</evidence>
<sequence>MVNCWFCNHDTLVPYGNRNCWDCPHCEQYNGFQENGDYKKPIPAQYMEHLNHVVSSVPSPRDPAQPQQWVSSQVLLCRRCSHHQTTKIKQLAAFTPREEGRYDEEIEVYRHHLEQMYKLCRPCQAAVEYYIKHQNRQLRALLLSHQFRRREADQAHGQSFSSSAVKAPFQVILLRALAFLACAFLLFTTLYGPSEPFTPGAALPPALPPGGNSSAASDNTTSQAEGWQQLLGLLPEHATEKLHEAWAFGQSHQTSIVAVGLLTCLLAMLLAGRIRLRRIDAFSTCLWALLLGLHLAEHYLQAASPGWLDTLKFSTTSLCCLVGFTAAVATRKSTGPRRFRPRRSEKQQ</sequence>
<dbReference type="EMBL" id="AK159041">
    <property type="protein sequence ID" value="BAE34781.1"/>
    <property type="molecule type" value="mRNA"/>
</dbReference>
<dbReference type="CTD" id="199953"/>
<dbReference type="DNASU" id="230917"/>
<evidence type="ECO:0000259" key="10">
    <source>
        <dbReference type="Pfam" id="PF10476"/>
    </source>
</evidence>
<reference evidence="11" key="1">
    <citation type="journal article" date="1999" name="Methods Enzymol.">
        <title>High-efficiency full-length cDNA cloning.</title>
        <authorList>
            <person name="Carninci P."/>
            <person name="Hayashizaki Y."/>
        </authorList>
    </citation>
    <scope>NUCLEOTIDE SEQUENCE</scope>
    <source>
        <strain evidence="11">C57BL/6J</strain>
        <tissue evidence="11">Visual cortex</tissue>
    </source>
</reference>